<evidence type="ECO:0000259" key="2">
    <source>
        <dbReference type="Pfam" id="PF23598"/>
    </source>
</evidence>
<evidence type="ECO:0000313" key="4">
    <source>
        <dbReference type="Proteomes" id="UP001208689"/>
    </source>
</evidence>
<reference evidence="3" key="1">
    <citation type="submission" date="2022-09" db="EMBL/GenBank/DDBJ databases">
        <title>Actin cytoskeleton and complex cell architecture in an #Asgard archaeon.</title>
        <authorList>
            <person name="Ponce Toledo R.I."/>
            <person name="Schleper C."/>
            <person name="Rodrigues Oliveira T."/>
            <person name="Wollweber F."/>
            <person name="Xu J."/>
            <person name="Rittmann S."/>
            <person name="Klingl A."/>
            <person name="Pilhofer M."/>
        </authorList>
    </citation>
    <scope>NUCLEOTIDE SEQUENCE</scope>
    <source>
        <strain evidence="3">B-35</strain>
    </source>
</reference>
<dbReference type="InterPro" id="IPR032675">
    <property type="entry name" value="LRR_dom_sf"/>
</dbReference>
<dbReference type="Pfam" id="PF23598">
    <property type="entry name" value="LRR_14"/>
    <property type="match status" value="1"/>
</dbReference>
<dbReference type="InterPro" id="IPR050715">
    <property type="entry name" value="LRR-SigEffector_domain"/>
</dbReference>
<organism evidence="3 4">
    <name type="scientific">Candidatus Lokiarchaeum ossiferum</name>
    <dbReference type="NCBI Taxonomy" id="2951803"/>
    <lineage>
        <taxon>Archaea</taxon>
        <taxon>Promethearchaeati</taxon>
        <taxon>Promethearchaeota</taxon>
        <taxon>Promethearchaeia</taxon>
        <taxon>Promethearchaeales</taxon>
        <taxon>Promethearchaeaceae</taxon>
        <taxon>Candidatus Lokiarchaeum</taxon>
    </lineage>
</organism>
<accession>A0ABY6HLG1</accession>
<name>A0ABY6HLG1_9ARCH</name>
<sequence>MKTEELKQITFPFSEISENERNFLIKLDEIIEKAWKIKKKSGMMIRINNSGILRTLEIDVVENVDNVKLIHLIYQIPTFFPDLFNLGLNIYGLKTLPKSFNIFRQLKQIYLGNEYLEEINKDFFSNFSQLKSFAIRGLMKSIPVSIGRLSNLERLQISKSPHLHSLPPSIGNLSTLFSMTIKEVSLKNLPETLGHLHNLQKLTLHDVSLEVLPESLGDCYRLKELDIRNCNNLTTLPDSIGDLHNLESLKIYGCLNLESIPDCITDLPQLKYVYFVENPKLDIPVRTQALLLKKLETFNVDGCKTKWMNP</sequence>
<evidence type="ECO:0000313" key="3">
    <source>
        <dbReference type="EMBL" id="UYP44348.1"/>
    </source>
</evidence>
<gene>
    <name evidence="3" type="ORF">NEF87_000633</name>
</gene>
<keyword evidence="4" id="KW-1185">Reference proteome</keyword>
<dbReference type="Gene3D" id="3.80.10.10">
    <property type="entry name" value="Ribonuclease Inhibitor"/>
    <property type="match status" value="1"/>
</dbReference>
<dbReference type="SUPFAM" id="SSF52058">
    <property type="entry name" value="L domain-like"/>
    <property type="match status" value="1"/>
</dbReference>
<dbReference type="PANTHER" id="PTHR45752">
    <property type="entry name" value="LEUCINE-RICH REPEAT-CONTAINING"/>
    <property type="match status" value="1"/>
</dbReference>
<feature type="domain" description="Disease resistance R13L4/SHOC-2-like LRR" evidence="2">
    <location>
        <begin position="100"/>
        <end position="228"/>
    </location>
</feature>
<dbReference type="EMBL" id="CP104013">
    <property type="protein sequence ID" value="UYP44348.1"/>
    <property type="molecule type" value="Genomic_DNA"/>
</dbReference>
<protein>
    <recommendedName>
        <fullName evidence="2">Disease resistance R13L4/SHOC-2-like LRR domain-containing protein</fullName>
    </recommendedName>
</protein>
<keyword evidence="1" id="KW-0677">Repeat</keyword>
<dbReference type="Proteomes" id="UP001208689">
    <property type="component" value="Chromosome"/>
</dbReference>
<dbReference type="InterPro" id="IPR055414">
    <property type="entry name" value="LRR_R13L4/SHOC2-like"/>
</dbReference>
<dbReference type="PANTHER" id="PTHR45752:SF195">
    <property type="entry name" value="LEUCINE-RICH REPEAT (LRR) FAMILY PROTEIN-RELATED"/>
    <property type="match status" value="1"/>
</dbReference>
<evidence type="ECO:0000256" key="1">
    <source>
        <dbReference type="ARBA" id="ARBA00022737"/>
    </source>
</evidence>
<proteinExistence type="predicted"/>